<gene>
    <name evidence="3" type="ORF">DTER00134_LOCUS15754</name>
</gene>
<feature type="transmembrane region" description="Helical" evidence="1">
    <location>
        <begin position="275"/>
        <end position="292"/>
    </location>
</feature>
<evidence type="ECO:0000259" key="2">
    <source>
        <dbReference type="Pfam" id="PF12680"/>
    </source>
</evidence>
<dbReference type="InterPro" id="IPR037401">
    <property type="entry name" value="SnoaL-like"/>
</dbReference>
<feature type="transmembrane region" description="Helical" evidence="1">
    <location>
        <begin position="304"/>
        <end position="328"/>
    </location>
</feature>
<name>A0A7S3VQV0_DUNTE</name>
<keyword evidence="1" id="KW-1133">Transmembrane helix</keyword>
<dbReference type="Pfam" id="PF12680">
    <property type="entry name" value="SnoaL_2"/>
    <property type="match status" value="1"/>
</dbReference>
<feature type="transmembrane region" description="Helical" evidence="1">
    <location>
        <begin position="202"/>
        <end position="222"/>
    </location>
</feature>
<accession>A0A7S3VQV0</accession>
<reference evidence="3" key="1">
    <citation type="submission" date="2021-01" db="EMBL/GenBank/DDBJ databases">
        <authorList>
            <person name="Corre E."/>
            <person name="Pelletier E."/>
            <person name="Niang G."/>
            <person name="Scheremetjew M."/>
            <person name="Finn R."/>
            <person name="Kale V."/>
            <person name="Holt S."/>
            <person name="Cochrane G."/>
            <person name="Meng A."/>
            <person name="Brown T."/>
            <person name="Cohen L."/>
        </authorList>
    </citation>
    <scope>NUCLEOTIDE SEQUENCE</scope>
    <source>
        <strain evidence="3">CCMP1320</strain>
    </source>
</reference>
<dbReference type="PANTHER" id="PTHR36367:SF2">
    <property type="entry name" value="TRANSMEMBRANE PROTEIN"/>
    <property type="match status" value="1"/>
</dbReference>
<dbReference type="EMBL" id="HBIP01026129">
    <property type="protein sequence ID" value="CAE0500681.1"/>
    <property type="molecule type" value="Transcribed_RNA"/>
</dbReference>
<organism evidence="3">
    <name type="scientific">Dunaliella tertiolecta</name>
    <name type="common">Green alga</name>
    <dbReference type="NCBI Taxonomy" id="3047"/>
    <lineage>
        <taxon>Eukaryota</taxon>
        <taxon>Viridiplantae</taxon>
        <taxon>Chlorophyta</taxon>
        <taxon>core chlorophytes</taxon>
        <taxon>Chlorophyceae</taxon>
        <taxon>CS clade</taxon>
        <taxon>Chlamydomonadales</taxon>
        <taxon>Dunaliellaceae</taxon>
        <taxon>Dunaliella</taxon>
    </lineage>
</organism>
<dbReference type="PANTHER" id="PTHR36367">
    <property type="entry name" value="TRANSMEMBRANE PROTEIN"/>
    <property type="match status" value="1"/>
</dbReference>
<dbReference type="SUPFAM" id="SSF54427">
    <property type="entry name" value="NTF2-like"/>
    <property type="match status" value="1"/>
</dbReference>
<proteinExistence type="predicted"/>
<keyword evidence="1" id="KW-0812">Transmembrane</keyword>
<sequence length="459" mass="49837">MLLRASTQNVPVFGGARQKRPASVVSPSWLKLVQSGRNARGSVVSQAAQAETLFAKDTIIKFYTAYNAGDIDTIASVMAEDVVYHDMIFEEPFRGRDEVVAYMRKVRDEVPGDLKFVMEDIAGEERKAGITWHVEIGEGIQFPFSRGCSFYTTNEKGQILTARDLVESPSKPGSASLGVLTAVAPLIRALGPKADPSNLKRLPIAAAAVWALYAGYNSYIMLGTSAPGLPAWQTPPEVLQEVFHESLNFFYVNIGLNAAGLSLIPDFPENPVSEALFNFIAAWGVLFLPVILTEKKSAKVQNKWGWWTAIMFVTNVFFIPFLALRAAPEPETASGSGTSSNQQVSYPGWTKGCALVGLTVGLFSVGWAFLGRPELAGDLADRWSFFQQEVSGNRVFYAFVIDAALYSVWQAVLLGSVPSATASHRFIPFLGLAAHLLQAKSTPEQSTSNRSNSSSTSTS</sequence>
<feature type="domain" description="SnoaL-like" evidence="2">
    <location>
        <begin position="61"/>
        <end position="159"/>
    </location>
</feature>
<feature type="transmembrane region" description="Helical" evidence="1">
    <location>
        <begin position="348"/>
        <end position="370"/>
    </location>
</feature>
<protein>
    <recommendedName>
        <fullName evidence="2">SnoaL-like domain-containing protein</fullName>
    </recommendedName>
</protein>
<dbReference type="Gene3D" id="3.10.450.50">
    <property type="match status" value="1"/>
</dbReference>
<dbReference type="AlphaFoldDB" id="A0A7S3VQV0"/>
<evidence type="ECO:0000256" key="1">
    <source>
        <dbReference type="SAM" id="Phobius"/>
    </source>
</evidence>
<dbReference type="InterPro" id="IPR032710">
    <property type="entry name" value="NTF2-like_dom_sf"/>
</dbReference>
<keyword evidence="1" id="KW-0472">Membrane</keyword>
<evidence type="ECO:0000313" key="3">
    <source>
        <dbReference type="EMBL" id="CAE0500681.1"/>
    </source>
</evidence>